<evidence type="ECO:0000259" key="11">
    <source>
        <dbReference type="Pfam" id="PF00912"/>
    </source>
</evidence>
<keyword evidence="1" id="KW-0121">Carboxypeptidase</keyword>
<evidence type="ECO:0000256" key="1">
    <source>
        <dbReference type="ARBA" id="ARBA00022645"/>
    </source>
</evidence>
<keyword evidence="2" id="KW-0645">Protease</keyword>
<dbReference type="GO" id="GO:0030288">
    <property type="term" value="C:outer membrane-bounded periplasmic space"/>
    <property type="evidence" value="ECO:0007669"/>
    <property type="project" value="TreeGrafter"/>
</dbReference>
<evidence type="ECO:0000256" key="3">
    <source>
        <dbReference type="ARBA" id="ARBA00022676"/>
    </source>
</evidence>
<evidence type="ECO:0000313" key="12">
    <source>
        <dbReference type="EMBL" id="MDA0184287.1"/>
    </source>
</evidence>
<dbReference type="InterPro" id="IPR036950">
    <property type="entry name" value="PBP_transglycosylase"/>
</dbReference>
<dbReference type="GO" id="GO:0009252">
    <property type="term" value="P:peptidoglycan biosynthetic process"/>
    <property type="evidence" value="ECO:0007669"/>
    <property type="project" value="TreeGrafter"/>
</dbReference>
<dbReference type="EMBL" id="JAPDDP010000072">
    <property type="protein sequence ID" value="MDA0184287.1"/>
    <property type="molecule type" value="Genomic_DNA"/>
</dbReference>
<proteinExistence type="predicted"/>
<feature type="compositionally biased region" description="Low complexity" evidence="9">
    <location>
        <begin position="685"/>
        <end position="695"/>
    </location>
</feature>
<feature type="compositionally biased region" description="Gly residues" evidence="9">
    <location>
        <begin position="722"/>
        <end position="749"/>
    </location>
</feature>
<dbReference type="SUPFAM" id="SSF53955">
    <property type="entry name" value="Lysozyme-like"/>
    <property type="match status" value="1"/>
</dbReference>
<keyword evidence="3" id="KW-0328">Glycosyltransferase</keyword>
<dbReference type="Pfam" id="PF00912">
    <property type="entry name" value="Transgly"/>
    <property type="match status" value="1"/>
</dbReference>
<dbReference type="InterPro" id="IPR001264">
    <property type="entry name" value="Glyco_trans_51"/>
</dbReference>
<evidence type="ECO:0000256" key="2">
    <source>
        <dbReference type="ARBA" id="ARBA00022670"/>
    </source>
</evidence>
<dbReference type="InterPro" id="IPR023346">
    <property type="entry name" value="Lysozyme-like_dom_sf"/>
</dbReference>
<keyword evidence="13" id="KW-1185">Reference proteome</keyword>
<dbReference type="InterPro" id="IPR001460">
    <property type="entry name" value="PCN-bd_Tpept"/>
</dbReference>
<evidence type="ECO:0000256" key="9">
    <source>
        <dbReference type="SAM" id="MobiDB-lite"/>
    </source>
</evidence>
<evidence type="ECO:0000256" key="8">
    <source>
        <dbReference type="ARBA" id="ARBA00049902"/>
    </source>
</evidence>
<evidence type="ECO:0000256" key="4">
    <source>
        <dbReference type="ARBA" id="ARBA00022679"/>
    </source>
</evidence>
<accession>A0A9X3NMR1</accession>
<dbReference type="Gene3D" id="1.10.3810.10">
    <property type="entry name" value="Biosynthetic peptidoglycan transglycosylase-like"/>
    <property type="match status" value="1"/>
</dbReference>
<evidence type="ECO:0000256" key="6">
    <source>
        <dbReference type="ARBA" id="ARBA00023268"/>
    </source>
</evidence>
<feature type="compositionally biased region" description="Pro residues" evidence="9">
    <location>
        <begin position="663"/>
        <end position="675"/>
    </location>
</feature>
<keyword evidence="4" id="KW-0808">Transferase</keyword>
<dbReference type="GO" id="GO:0009002">
    <property type="term" value="F:serine-type D-Ala-D-Ala carboxypeptidase activity"/>
    <property type="evidence" value="ECO:0007669"/>
    <property type="project" value="UniProtKB-EC"/>
</dbReference>
<comment type="catalytic activity">
    <reaction evidence="8">
        <text>[GlcNAc-(1-&gt;4)-Mur2Ac(oyl-L-Ala-gamma-D-Glu-L-Lys-D-Ala-D-Ala)](n)-di-trans,octa-cis-undecaprenyl diphosphate + beta-D-GlcNAc-(1-&gt;4)-Mur2Ac(oyl-L-Ala-gamma-D-Glu-L-Lys-D-Ala-D-Ala)-di-trans,octa-cis-undecaprenyl diphosphate = [GlcNAc-(1-&gt;4)-Mur2Ac(oyl-L-Ala-gamma-D-Glu-L-Lys-D-Ala-D-Ala)](n+1)-di-trans,octa-cis-undecaprenyl diphosphate + di-trans,octa-cis-undecaprenyl diphosphate + H(+)</text>
        <dbReference type="Rhea" id="RHEA:23708"/>
        <dbReference type="Rhea" id="RHEA-COMP:9602"/>
        <dbReference type="Rhea" id="RHEA-COMP:9603"/>
        <dbReference type="ChEBI" id="CHEBI:15378"/>
        <dbReference type="ChEBI" id="CHEBI:58405"/>
        <dbReference type="ChEBI" id="CHEBI:60033"/>
        <dbReference type="ChEBI" id="CHEBI:78435"/>
        <dbReference type="EC" id="2.4.99.28"/>
    </reaction>
</comment>
<feature type="domain" description="Penicillin-binding protein transpeptidase" evidence="10">
    <location>
        <begin position="327"/>
        <end position="597"/>
    </location>
</feature>
<dbReference type="Pfam" id="PF00905">
    <property type="entry name" value="Transpeptidase"/>
    <property type="match status" value="1"/>
</dbReference>
<dbReference type="AlphaFoldDB" id="A0A9X3NMR1"/>
<feature type="domain" description="Glycosyl transferase family 51" evidence="11">
    <location>
        <begin position="48"/>
        <end position="232"/>
    </location>
</feature>
<dbReference type="SUPFAM" id="SSF56601">
    <property type="entry name" value="beta-lactamase/transpeptidase-like"/>
    <property type="match status" value="1"/>
</dbReference>
<keyword evidence="6" id="KW-0511">Multifunctional enzyme</keyword>
<dbReference type="InterPro" id="IPR050396">
    <property type="entry name" value="Glycosyltr_51/Transpeptidase"/>
</dbReference>
<dbReference type="GO" id="GO:0006508">
    <property type="term" value="P:proteolysis"/>
    <property type="evidence" value="ECO:0007669"/>
    <property type="project" value="UniProtKB-KW"/>
</dbReference>
<evidence type="ECO:0000256" key="5">
    <source>
        <dbReference type="ARBA" id="ARBA00022801"/>
    </source>
</evidence>
<comment type="caution">
    <text evidence="12">The sequence shown here is derived from an EMBL/GenBank/DDBJ whole genome shotgun (WGS) entry which is preliminary data.</text>
</comment>
<name>A0A9X3NMR1_9ACTN</name>
<dbReference type="InterPro" id="IPR012338">
    <property type="entry name" value="Beta-lactam/transpept-like"/>
</dbReference>
<comment type="catalytic activity">
    <reaction evidence="7">
        <text>Preferential cleavage: (Ac)2-L-Lys-D-Ala-|-D-Ala. Also transpeptidation of peptidyl-alanyl moieties that are N-acyl substituents of D-alanine.</text>
        <dbReference type="EC" id="3.4.16.4"/>
    </reaction>
</comment>
<dbReference type="PANTHER" id="PTHR32282:SF33">
    <property type="entry name" value="PEPTIDOGLYCAN GLYCOSYLTRANSFERASE"/>
    <property type="match status" value="1"/>
</dbReference>
<dbReference type="GO" id="GO:0008955">
    <property type="term" value="F:peptidoglycan glycosyltransferase activity"/>
    <property type="evidence" value="ECO:0007669"/>
    <property type="project" value="UniProtKB-EC"/>
</dbReference>
<feature type="region of interest" description="Disordered" evidence="9">
    <location>
        <begin position="640"/>
        <end position="749"/>
    </location>
</feature>
<feature type="compositionally biased region" description="Basic and acidic residues" evidence="9">
    <location>
        <begin position="640"/>
        <end position="649"/>
    </location>
</feature>
<evidence type="ECO:0000259" key="10">
    <source>
        <dbReference type="Pfam" id="PF00905"/>
    </source>
</evidence>
<protein>
    <submittedName>
        <fullName evidence="12">Transglycosylase domain-containing protein</fullName>
    </submittedName>
</protein>
<dbReference type="PANTHER" id="PTHR32282">
    <property type="entry name" value="BINDING PROTEIN TRANSPEPTIDASE, PUTATIVE-RELATED"/>
    <property type="match status" value="1"/>
</dbReference>
<dbReference type="Gene3D" id="3.40.710.10">
    <property type="entry name" value="DD-peptidase/beta-lactamase superfamily"/>
    <property type="match status" value="1"/>
</dbReference>
<feature type="compositionally biased region" description="Pro residues" evidence="9">
    <location>
        <begin position="696"/>
        <end position="718"/>
    </location>
</feature>
<organism evidence="12 13">
    <name type="scientific">Solirubrobacter phytolaccae</name>
    <dbReference type="NCBI Taxonomy" id="1404360"/>
    <lineage>
        <taxon>Bacteria</taxon>
        <taxon>Bacillati</taxon>
        <taxon>Actinomycetota</taxon>
        <taxon>Thermoleophilia</taxon>
        <taxon>Solirubrobacterales</taxon>
        <taxon>Solirubrobacteraceae</taxon>
        <taxon>Solirubrobacter</taxon>
    </lineage>
</organism>
<keyword evidence="5" id="KW-0378">Hydrolase</keyword>
<gene>
    <name evidence="12" type="ORF">OJ997_28535</name>
</gene>
<reference evidence="12" key="1">
    <citation type="submission" date="2022-10" db="EMBL/GenBank/DDBJ databases">
        <title>The WGS of Solirubrobacter phytolaccae KCTC 29190.</title>
        <authorList>
            <person name="Jiang Z."/>
        </authorList>
    </citation>
    <scope>NUCLEOTIDE SEQUENCE</scope>
    <source>
        <strain evidence="12">KCTC 29190</strain>
    </source>
</reference>
<evidence type="ECO:0000313" key="13">
    <source>
        <dbReference type="Proteomes" id="UP001147653"/>
    </source>
</evidence>
<sequence length="749" mass="80252">MLIVLFFLGILAAISTAFGMFMALAADLPQLEPLDAPAQPSVLLDKRGEQIGTLTGNDRRIYLSEKQIAPAMKQAMVAIEDRRFWTNSGVDVRGILRAAFQNTTEGRAVQGASTIPQQYVKIQLAAENERTVFQKLREAALAYQLTRRWSKDRILRNYLNTIYFGNGAYGVESAARTYFAYNHDECEPNCAAVLLPHEAALIAGIVASPSAYDPVQHPVAAQKRRDLVLLRMYELGNIPRDVYEDGKRQPIPTRFDLTFPREDTEFPYFTSWVKQQVVDQLGGGQQGAAKAFDGGLRVTTTIDSKLQRAAEKAIKDWLPNEDGPRASLVAISNKDGMVRAMVGGDRYEEKPFNLATQGQRQPGSAFKPFVLAEALDRGISPGSTWESKKLTYILKGGERFTVNNYDDAYSGVTTLANATTFSDNAVFVQVAKKVGMKKVARLARDMGVRTPVSTNLASALGGLNRGVTPLDMAHAYETFATGGLLVTGTLSPGQSDKRLPVPGPVGIERIEQGKGKKAKIVKNENGKRMVNKRERTRVLKPHVASQVSQILQTVVKNGTAERAQIPGVMVAGKTGTTEAYGDAWFVGWTKEYTVAVWVGYPDKFKPMETEFQGEPVAGGTFPTGIWKTFMMSLLKVDPLPKADGGDGRAKPTPTPSGVVPGTATPPPATSTPPPSSTDGTGGGTEAPPENNTPPTNEEPPPTTEEPPPTTQEPAPTAPPTDGGTGGTGGAGGTAPQTGGAGTTGTTGTG</sequence>
<evidence type="ECO:0000256" key="7">
    <source>
        <dbReference type="ARBA" id="ARBA00034000"/>
    </source>
</evidence>
<dbReference type="Proteomes" id="UP001147653">
    <property type="component" value="Unassembled WGS sequence"/>
</dbReference>
<dbReference type="GO" id="GO:0008658">
    <property type="term" value="F:penicillin binding"/>
    <property type="evidence" value="ECO:0007669"/>
    <property type="project" value="InterPro"/>
</dbReference>